<protein>
    <submittedName>
        <fullName evidence="1">Glycosyltransferase family 4 protein</fullName>
    </submittedName>
</protein>
<gene>
    <name evidence="1" type="ORF">KK060_01965</name>
</gene>
<evidence type="ECO:0000313" key="1">
    <source>
        <dbReference type="EMBL" id="MBT1702025.1"/>
    </source>
</evidence>
<dbReference type="Proteomes" id="UP000772618">
    <property type="component" value="Unassembled WGS sequence"/>
</dbReference>
<dbReference type="Gene3D" id="3.40.50.2000">
    <property type="entry name" value="Glycogen Phosphorylase B"/>
    <property type="match status" value="2"/>
</dbReference>
<organism evidence="1 2">
    <name type="scientific">Chryseosolibacter indicus</name>
    <dbReference type="NCBI Taxonomy" id="2782351"/>
    <lineage>
        <taxon>Bacteria</taxon>
        <taxon>Pseudomonadati</taxon>
        <taxon>Bacteroidota</taxon>
        <taxon>Cytophagia</taxon>
        <taxon>Cytophagales</taxon>
        <taxon>Chryseotaleaceae</taxon>
        <taxon>Chryseosolibacter</taxon>
    </lineage>
</organism>
<dbReference type="RefSeq" id="WP_254151720.1">
    <property type="nucleotide sequence ID" value="NZ_JAHESD010000003.1"/>
</dbReference>
<sequence>MKILFLVPYPLKESPSQRFRFEQYFNILHQRGITYEVQSFLTNKNWQLFFKPGNVHLKALALISGFMKRIAILFILFKYDFVFIHREATPVGPPVFEWLIARLFRRKIIYDFDDAIWLTDRKNESRLLRVLKWRSKVSSICRWSYKVSCGNNYLCNYALQFNPNVIYNPTTIDTVNLHNPSLYKKHPTEAITIGWTGSHSTLKYLKEIERMLKILEDEFPQIRTVVIADRPPDLSLNSLVFKKWNINTEIEDLYQFDIGIMPLPDDEWSNGKCGFKALQYMAMEIPTIASPVGVNTRIINHKIDGFLASSANEWKTYLELLIKDRALRLRIGKEGRQKVISSYSVPSNTNNFLSLFA</sequence>
<dbReference type="Pfam" id="PF13692">
    <property type="entry name" value="Glyco_trans_1_4"/>
    <property type="match status" value="1"/>
</dbReference>
<accession>A0ABS5VKP8</accession>
<dbReference type="SUPFAM" id="SSF53756">
    <property type="entry name" value="UDP-Glycosyltransferase/glycogen phosphorylase"/>
    <property type="match status" value="1"/>
</dbReference>
<evidence type="ECO:0000313" key="2">
    <source>
        <dbReference type="Proteomes" id="UP000772618"/>
    </source>
</evidence>
<comment type="caution">
    <text evidence="1">The sequence shown here is derived from an EMBL/GenBank/DDBJ whole genome shotgun (WGS) entry which is preliminary data.</text>
</comment>
<dbReference type="EMBL" id="JAHESD010000003">
    <property type="protein sequence ID" value="MBT1702025.1"/>
    <property type="molecule type" value="Genomic_DNA"/>
</dbReference>
<keyword evidence="2" id="KW-1185">Reference proteome</keyword>
<proteinExistence type="predicted"/>
<dbReference type="CDD" id="cd03801">
    <property type="entry name" value="GT4_PimA-like"/>
    <property type="match status" value="1"/>
</dbReference>
<name>A0ABS5VKP8_9BACT</name>
<reference evidence="1 2" key="1">
    <citation type="submission" date="2021-05" db="EMBL/GenBank/DDBJ databases">
        <title>A Polyphasic approach of four new species of the genus Ohtaekwangia: Ohtaekwangia histidinii sp. nov., Ohtaekwangia cretensis sp. nov., Ohtaekwangia indiensis sp. nov., Ohtaekwangia reichenbachii sp. nov. from diverse environment.</title>
        <authorList>
            <person name="Octaviana S."/>
        </authorList>
    </citation>
    <scope>NUCLEOTIDE SEQUENCE [LARGE SCALE GENOMIC DNA]</scope>
    <source>
        <strain evidence="1 2">PWU20</strain>
    </source>
</reference>